<sequence>MQKNGFIIDQNLKEMTEHRTDTLAVACYETTIAQNVHGHIPLHWHDELQVVSVLQGTALFHINDQKVVIPKGDGIFINSGTMHMAEDHSENENCIYLCLNMSPHVLLPSDLYVKYVHPYVTATNLPFLYIEGAVSWGEQILGAIGLIRKELVEQAPYYEVNVASALLNMWKLLITNGYSLEHDPSEMNRNKRMKDMLQWIHLNYSDPIKLEDIARTGQLSRSETCRYFKQMLRTTPMQYVMDYRIQISIELLQLSERNITEIAYDVGFNSTSYYINQFRKTMNVTPLQFRRKVIQKKILKKRSSD</sequence>
<protein>
    <submittedName>
        <fullName evidence="5">Helix-turn-helix transcriptional regulator</fullName>
    </submittedName>
</protein>
<dbReference type="Pfam" id="PF12833">
    <property type="entry name" value="HTH_18"/>
    <property type="match status" value="1"/>
</dbReference>
<dbReference type="SUPFAM" id="SSF46689">
    <property type="entry name" value="Homeodomain-like"/>
    <property type="match status" value="2"/>
</dbReference>
<dbReference type="InterPro" id="IPR003313">
    <property type="entry name" value="AraC-bd"/>
</dbReference>
<dbReference type="PRINTS" id="PR00032">
    <property type="entry name" value="HTHARAC"/>
</dbReference>
<dbReference type="PANTHER" id="PTHR43280:SF28">
    <property type="entry name" value="HTH-TYPE TRANSCRIPTIONAL ACTIVATOR RHAS"/>
    <property type="match status" value="1"/>
</dbReference>
<accession>A0A7Y6BVK1</accession>
<dbReference type="GO" id="GO:0043565">
    <property type="term" value="F:sequence-specific DNA binding"/>
    <property type="evidence" value="ECO:0007669"/>
    <property type="project" value="InterPro"/>
</dbReference>
<keyword evidence="1" id="KW-0805">Transcription regulation</keyword>
<organism evidence="5 6">
    <name type="scientific">Paenibacillus xylanilyticus</name>
    <dbReference type="NCBI Taxonomy" id="248903"/>
    <lineage>
        <taxon>Bacteria</taxon>
        <taxon>Bacillati</taxon>
        <taxon>Bacillota</taxon>
        <taxon>Bacilli</taxon>
        <taxon>Bacillales</taxon>
        <taxon>Paenibacillaceae</taxon>
        <taxon>Paenibacillus</taxon>
    </lineage>
</organism>
<feature type="domain" description="HTH araC/xylS-type" evidence="4">
    <location>
        <begin position="194"/>
        <end position="292"/>
    </location>
</feature>
<evidence type="ECO:0000256" key="2">
    <source>
        <dbReference type="ARBA" id="ARBA00023125"/>
    </source>
</evidence>
<dbReference type="Proteomes" id="UP000526125">
    <property type="component" value="Unassembled WGS sequence"/>
</dbReference>
<evidence type="ECO:0000256" key="3">
    <source>
        <dbReference type="ARBA" id="ARBA00023163"/>
    </source>
</evidence>
<dbReference type="InterPro" id="IPR018060">
    <property type="entry name" value="HTH_AraC"/>
</dbReference>
<dbReference type="PANTHER" id="PTHR43280">
    <property type="entry name" value="ARAC-FAMILY TRANSCRIPTIONAL REGULATOR"/>
    <property type="match status" value="1"/>
</dbReference>
<keyword evidence="6" id="KW-1185">Reference proteome</keyword>
<dbReference type="GO" id="GO:0003700">
    <property type="term" value="F:DNA-binding transcription factor activity"/>
    <property type="evidence" value="ECO:0007669"/>
    <property type="project" value="InterPro"/>
</dbReference>
<keyword evidence="2" id="KW-0238">DNA-binding</keyword>
<dbReference type="RefSeq" id="WP_175395562.1">
    <property type="nucleotide sequence ID" value="NZ_JABMCB010000177.1"/>
</dbReference>
<evidence type="ECO:0000256" key="1">
    <source>
        <dbReference type="ARBA" id="ARBA00023015"/>
    </source>
</evidence>
<dbReference type="Pfam" id="PF02311">
    <property type="entry name" value="AraC_binding"/>
    <property type="match status" value="1"/>
</dbReference>
<dbReference type="EMBL" id="JABMCB010000177">
    <property type="protein sequence ID" value="NUU75795.1"/>
    <property type="molecule type" value="Genomic_DNA"/>
</dbReference>
<dbReference type="InterPro" id="IPR009057">
    <property type="entry name" value="Homeodomain-like_sf"/>
</dbReference>
<keyword evidence="3" id="KW-0804">Transcription</keyword>
<dbReference type="SUPFAM" id="SSF51182">
    <property type="entry name" value="RmlC-like cupins"/>
    <property type="match status" value="1"/>
</dbReference>
<evidence type="ECO:0000313" key="6">
    <source>
        <dbReference type="Proteomes" id="UP000526125"/>
    </source>
</evidence>
<dbReference type="InterPro" id="IPR011051">
    <property type="entry name" value="RmlC_Cupin_sf"/>
</dbReference>
<dbReference type="AlphaFoldDB" id="A0A7Y6BVK1"/>
<dbReference type="SMART" id="SM00342">
    <property type="entry name" value="HTH_ARAC"/>
    <property type="match status" value="1"/>
</dbReference>
<dbReference type="InterPro" id="IPR018062">
    <property type="entry name" value="HTH_AraC-typ_CS"/>
</dbReference>
<comment type="caution">
    <text evidence="5">The sequence shown here is derived from an EMBL/GenBank/DDBJ whole genome shotgun (WGS) entry which is preliminary data.</text>
</comment>
<gene>
    <name evidence="5" type="ORF">HP552_11195</name>
</gene>
<dbReference type="PROSITE" id="PS00041">
    <property type="entry name" value="HTH_ARAC_FAMILY_1"/>
    <property type="match status" value="1"/>
</dbReference>
<reference evidence="5 6" key="1">
    <citation type="submission" date="2020-05" db="EMBL/GenBank/DDBJ databases">
        <title>Genome Sequencing of Type Strains.</title>
        <authorList>
            <person name="Lemaire J.F."/>
            <person name="Inderbitzin P."/>
            <person name="Gregorio O.A."/>
            <person name="Collins S.B."/>
            <person name="Wespe N."/>
            <person name="Knight-Connoni V."/>
        </authorList>
    </citation>
    <scope>NUCLEOTIDE SEQUENCE [LARGE SCALE GENOMIC DNA]</scope>
    <source>
        <strain evidence="5 6">LMG 21957</strain>
    </source>
</reference>
<dbReference type="Gene3D" id="1.10.10.60">
    <property type="entry name" value="Homeodomain-like"/>
    <property type="match status" value="2"/>
</dbReference>
<evidence type="ECO:0000259" key="4">
    <source>
        <dbReference type="PROSITE" id="PS01124"/>
    </source>
</evidence>
<dbReference type="CDD" id="cd02208">
    <property type="entry name" value="cupin_RmlC-like"/>
    <property type="match status" value="1"/>
</dbReference>
<evidence type="ECO:0000313" key="5">
    <source>
        <dbReference type="EMBL" id="NUU75795.1"/>
    </source>
</evidence>
<proteinExistence type="predicted"/>
<dbReference type="PROSITE" id="PS01124">
    <property type="entry name" value="HTH_ARAC_FAMILY_2"/>
    <property type="match status" value="1"/>
</dbReference>
<dbReference type="InterPro" id="IPR014710">
    <property type="entry name" value="RmlC-like_jellyroll"/>
</dbReference>
<dbReference type="InterPro" id="IPR020449">
    <property type="entry name" value="Tscrpt_reg_AraC-type_HTH"/>
</dbReference>
<name>A0A7Y6BVK1_9BACL</name>
<dbReference type="Gene3D" id="2.60.120.10">
    <property type="entry name" value="Jelly Rolls"/>
    <property type="match status" value="1"/>
</dbReference>